<dbReference type="Proteomes" id="UP001224775">
    <property type="component" value="Unassembled WGS sequence"/>
</dbReference>
<dbReference type="AlphaFoldDB" id="A0AAD9DCR5"/>
<dbReference type="GO" id="GO:0004175">
    <property type="term" value="F:endopeptidase activity"/>
    <property type="evidence" value="ECO:0007669"/>
    <property type="project" value="UniProtKB-ARBA"/>
</dbReference>
<feature type="transmembrane region" description="Helical" evidence="2">
    <location>
        <begin position="436"/>
        <end position="455"/>
    </location>
</feature>
<dbReference type="EC" id="3.4.-.-" evidence="4"/>
<evidence type="ECO:0000256" key="2">
    <source>
        <dbReference type="SAM" id="Phobius"/>
    </source>
</evidence>
<gene>
    <name evidence="4" type="ORF">QTG54_006408</name>
</gene>
<keyword evidence="5" id="KW-1185">Reference proteome</keyword>
<keyword evidence="4" id="KW-0645">Protease</keyword>
<keyword evidence="2" id="KW-1133">Transmembrane helix</keyword>
<keyword evidence="4" id="KW-0482">Metalloprotease</keyword>
<evidence type="ECO:0000313" key="5">
    <source>
        <dbReference type="Proteomes" id="UP001224775"/>
    </source>
</evidence>
<feature type="domain" description="CAAX prenyl protease 2/Lysostaphin resistance protein A-like" evidence="3">
    <location>
        <begin position="284"/>
        <end position="389"/>
    </location>
</feature>
<feature type="transmembrane region" description="Helical" evidence="2">
    <location>
        <begin position="324"/>
        <end position="343"/>
    </location>
</feature>
<dbReference type="GO" id="GO:0080120">
    <property type="term" value="P:CAAX-box protein maturation"/>
    <property type="evidence" value="ECO:0007669"/>
    <property type="project" value="UniProtKB-ARBA"/>
</dbReference>
<name>A0AAD9DCR5_9STRA</name>
<accession>A0AAD9DCR5</accession>
<evidence type="ECO:0000256" key="1">
    <source>
        <dbReference type="SAM" id="MobiDB-lite"/>
    </source>
</evidence>
<feature type="transmembrane region" description="Helical" evidence="2">
    <location>
        <begin position="355"/>
        <end position="380"/>
    </location>
</feature>
<dbReference type="PANTHER" id="PTHR39430:SF1">
    <property type="entry name" value="PROTEASE"/>
    <property type="match status" value="1"/>
</dbReference>
<keyword evidence="2" id="KW-0472">Membrane</keyword>
<dbReference type="PANTHER" id="PTHR39430">
    <property type="entry name" value="MEMBRANE-ASSOCIATED PROTEASE-RELATED"/>
    <property type="match status" value="1"/>
</dbReference>
<dbReference type="EMBL" id="JATAAI010000010">
    <property type="protein sequence ID" value="KAK1742811.1"/>
    <property type="molecule type" value="Genomic_DNA"/>
</dbReference>
<keyword evidence="4" id="KW-0378">Hydrolase</keyword>
<organism evidence="4 5">
    <name type="scientific">Skeletonema marinoi</name>
    <dbReference type="NCBI Taxonomy" id="267567"/>
    <lineage>
        <taxon>Eukaryota</taxon>
        <taxon>Sar</taxon>
        <taxon>Stramenopiles</taxon>
        <taxon>Ochrophyta</taxon>
        <taxon>Bacillariophyta</taxon>
        <taxon>Coscinodiscophyceae</taxon>
        <taxon>Thalassiosirophycidae</taxon>
        <taxon>Thalassiosirales</taxon>
        <taxon>Skeletonemataceae</taxon>
        <taxon>Skeletonema</taxon>
        <taxon>Skeletonema marinoi-dohrnii complex</taxon>
    </lineage>
</organism>
<feature type="transmembrane region" description="Helical" evidence="2">
    <location>
        <begin position="237"/>
        <end position="258"/>
    </location>
</feature>
<sequence>MPTKTEWVVAIVLPLHVTFLAWYMLSSSESDNITPSYLKLWCFYFVLDATYGHLFHTLLLVPARWIARLLPGALVPSSDEENELVEQEESSNDTSLEWPSADAIAKLPSDWVVSMHTPDKEEKIAGDGDEGSNNAPKLIKKKRSKSKNDKPKSSQQCNNTLSDQKPPAATKNRAHQPYYLNHVRGSTRIRQASQRIGAAMGSILASYMICHLSASKITLEDVGLTLPSSYILVVQDLAWGFSIGSTIVSIIFIMEVWLGWIKIVGFFQTVVPNESFAINFLWDVLFHAGVSINEEVMLRGWMFTLGCRGILAMALDWFEDSSDAATFSIIASIILQSSLFSFLHLHSPGSSYVSLLNLFLGGIAASINVMVAGGSLWLGIGWHFGWNIFMGHVLGRSTSGIPMSCACTDVIPRPKSPHKKCVENYHGGTFGPEQGVLAPLAYVIGIILVICVCGFDEMIVWRDGLVSSLTDSP</sequence>
<dbReference type="InterPro" id="IPR003675">
    <property type="entry name" value="Rce1/LyrA-like_dom"/>
</dbReference>
<dbReference type="Pfam" id="PF02517">
    <property type="entry name" value="Rce1-like"/>
    <property type="match status" value="1"/>
</dbReference>
<feature type="region of interest" description="Disordered" evidence="1">
    <location>
        <begin position="121"/>
        <end position="176"/>
    </location>
</feature>
<keyword evidence="2" id="KW-0812">Transmembrane</keyword>
<evidence type="ECO:0000313" key="4">
    <source>
        <dbReference type="EMBL" id="KAK1742811.1"/>
    </source>
</evidence>
<evidence type="ECO:0000259" key="3">
    <source>
        <dbReference type="Pfam" id="PF02517"/>
    </source>
</evidence>
<feature type="region of interest" description="Disordered" evidence="1">
    <location>
        <begin position="80"/>
        <end position="99"/>
    </location>
</feature>
<feature type="compositionally biased region" description="Acidic residues" evidence="1">
    <location>
        <begin position="80"/>
        <end position="91"/>
    </location>
</feature>
<reference evidence="4" key="1">
    <citation type="submission" date="2023-06" db="EMBL/GenBank/DDBJ databases">
        <title>Survivors Of The Sea: Transcriptome response of Skeletonema marinoi to long-term dormancy.</title>
        <authorList>
            <person name="Pinder M.I.M."/>
            <person name="Kourtchenko O."/>
            <person name="Robertson E.K."/>
            <person name="Larsson T."/>
            <person name="Maumus F."/>
            <person name="Osuna-Cruz C.M."/>
            <person name="Vancaester E."/>
            <person name="Stenow R."/>
            <person name="Vandepoele K."/>
            <person name="Ploug H."/>
            <person name="Bruchert V."/>
            <person name="Godhe A."/>
            <person name="Topel M."/>
        </authorList>
    </citation>
    <scope>NUCLEOTIDE SEQUENCE</scope>
    <source>
        <strain evidence="4">R05AC</strain>
    </source>
</reference>
<feature type="transmembrane region" description="Helical" evidence="2">
    <location>
        <begin position="37"/>
        <end position="61"/>
    </location>
</feature>
<dbReference type="GO" id="GO:0008237">
    <property type="term" value="F:metallopeptidase activity"/>
    <property type="evidence" value="ECO:0007669"/>
    <property type="project" value="UniProtKB-KW"/>
</dbReference>
<protein>
    <submittedName>
        <fullName evidence="4">CPBP family intramembrane metalloprotease</fullName>
        <ecNumber evidence="4">3.4.-.-</ecNumber>
    </submittedName>
</protein>
<comment type="caution">
    <text evidence="4">The sequence shown here is derived from an EMBL/GenBank/DDBJ whole genome shotgun (WGS) entry which is preliminary data.</text>
</comment>
<feature type="transmembrane region" description="Helical" evidence="2">
    <location>
        <begin position="7"/>
        <end position="25"/>
    </location>
</feature>
<proteinExistence type="predicted"/>